<dbReference type="PANTHER" id="PTHR24329">
    <property type="entry name" value="HOMEOBOX PROTEIN ARISTALESS"/>
    <property type="match status" value="1"/>
</dbReference>
<dbReference type="Proteomes" id="UP001153620">
    <property type="component" value="Chromosome 1"/>
</dbReference>
<protein>
    <submittedName>
        <fullName evidence="11">Uncharacterized protein</fullName>
    </submittedName>
</protein>
<reference evidence="11" key="2">
    <citation type="submission" date="2022-10" db="EMBL/GenBank/DDBJ databases">
        <authorList>
            <consortium name="ENA_rothamsted_submissions"/>
            <consortium name="culmorum"/>
            <person name="King R."/>
        </authorList>
    </citation>
    <scope>NUCLEOTIDE SEQUENCE</scope>
</reference>
<evidence type="ECO:0000256" key="4">
    <source>
        <dbReference type="ARBA" id="ARBA00023155"/>
    </source>
</evidence>
<keyword evidence="5 6" id="KW-0539">Nucleus</keyword>
<dbReference type="GO" id="GO:0000977">
    <property type="term" value="F:RNA polymerase II transcription regulatory region sequence-specific DNA binding"/>
    <property type="evidence" value="ECO:0007669"/>
    <property type="project" value="TreeGrafter"/>
</dbReference>
<dbReference type="GO" id="GO:0005634">
    <property type="term" value="C:nucleus"/>
    <property type="evidence" value="ECO:0007669"/>
    <property type="project" value="UniProtKB-SubCell"/>
</dbReference>
<dbReference type="InterPro" id="IPR009057">
    <property type="entry name" value="Homeodomain-like_sf"/>
</dbReference>
<evidence type="ECO:0000256" key="8">
    <source>
        <dbReference type="SAM" id="MobiDB-lite"/>
    </source>
</evidence>
<evidence type="ECO:0000256" key="6">
    <source>
        <dbReference type="PROSITE-ProRule" id="PRU00108"/>
    </source>
</evidence>
<dbReference type="PANTHER" id="PTHR24329:SF579">
    <property type="entry name" value="HOMEOBOX PROTEIN ARISTALESS"/>
    <property type="match status" value="1"/>
</dbReference>
<feature type="region of interest" description="Disordered" evidence="8">
    <location>
        <begin position="1"/>
        <end position="55"/>
    </location>
</feature>
<dbReference type="EMBL" id="OU895877">
    <property type="protein sequence ID" value="CAG9798909.1"/>
    <property type="molecule type" value="Genomic_DNA"/>
</dbReference>
<sequence length="332" mass="36476">MGISEDTKLEDIPREGRSPQDRSSATTSLGGHSPMSDHSDVDLDNEYPQKRKQRRYRTTFTSFQLEELEKAFSRTHYPDVFTREELAMKIGLTEARIQVWYQNRRAKWRKQEKVGPAAHPYNPYLASGGTPVPSASVVASSLPPNPFTHLGFNLRKQFDAASLAAFRYPQLSGNPMVPSAYFNQFHRAPPPHLLHPGMGGLYSPASASFQTLLANISAAQRPPTLQQFSTKSPSDYLSSIPVSSALSVSPPISPTDSNKSSTSAPLTPINVSSPASQISPNSSVAATPTVHNSSPPPEDRRSSSIAALRLKAREHEMRLEMMRQNGHDVLSN</sequence>
<keyword evidence="4 6" id="KW-0371">Homeobox</keyword>
<dbReference type="InterPro" id="IPR000047">
    <property type="entry name" value="HTH_motif"/>
</dbReference>
<feature type="compositionally biased region" description="Polar residues" evidence="8">
    <location>
        <begin position="21"/>
        <end position="30"/>
    </location>
</feature>
<proteinExistence type="predicted"/>
<feature type="domain" description="OAR" evidence="10">
    <location>
        <begin position="303"/>
        <end position="316"/>
    </location>
</feature>
<dbReference type="Pfam" id="PF03826">
    <property type="entry name" value="OAR"/>
    <property type="match status" value="1"/>
</dbReference>
<evidence type="ECO:0000259" key="9">
    <source>
        <dbReference type="PROSITE" id="PS50071"/>
    </source>
</evidence>
<dbReference type="SUPFAM" id="SSF46689">
    <property type="entry name" value="Homeodomain-like"/>
    <property type="match status" value="1"/>
</dbReference>
<evidence type="ECO:0000256" key="7">
    <source>
        <dbReference type="RuleBase" id="RU000682"/>
    </source>
</evidence>
<organism evidence="11 12">
    <name type="scientific">Chironomus riparius</name>
    <dbReference type="NCBI Taxonomy" id="315576"/>
    <lineage>
        <taxon>Eukaryota</taxon>
        <taxon>Metazoa</taxon>
        <taxon>Ecdysozoa</taxon>
        <taxon>Arthropoda</taxon>
        <taxon>Hexapoda</taxon>
        <taxon>Insecta</taxon>
        <taxon>Pterygota</taxon>
        <taxon>Neoptera</taxon>
        <taxon>Endopterygota</taxon>
        <taxon>Diptera</taxon>
        <taxon>Nematocera</taxon>
        <taxon>Chironomoidea</taxon>
        <taxon>Chironomidae</taxon>
        <taxon>Chironominae</taxon>
        <taxon>Chironomus</taxon>
    </lineage>
</organism>
<dbReference type="PROSITE" id="PS50803">
    <property type="entry name" value="OAR"/>
    <property type="match status" value="1"/>
</dbReference>
<dbReference type="FunFam" id="1.10.10.60:FF:000102">
    <property type="entry name" value="Aristaless related homeobox"/>
    <property type="match status" value="1"/>
</dbReference>
<evidence type="ECO:0000259" key="10">
    <source>
        <dbReference type="PROSITE" id="PS50803"/>
    </source>
</evidence>
<keyword evidence="12" id="KW-1185">Reference proteome</keyword>
<dbReference type="InterPro" id="IPR017970">
    <property type="entry name" value="Homeobox_CS"/>
</dbReference>
<name>A0A9N9WMU6_9DIPT</name>
<evidence type="ECO:0000256" key="5">
    <source>
        <dbReference type="ARBA" id="ARBA00023242"/>
    </source>
</evidence>
<dbReference type="Pfam" id="PF00046">
    <property type="entry name" value="Homeodomain"/>
    <property type="match status" value="1"/>
</dbReference>
<evidence type="ECO:0000256" key="2">
    <source>
        <dbReference type="ARBA" id="ARBA00022473"/>
    </source>
</evidence>
<keyword evidence="2" id="KW-0217">Developmental protein</keyword>
<dbReference type="PROSITE" id="PS50071">
    <property type="entry name" value="HOMEOBOX_2"/>
    <property type="match status" value="1"/>
</dbReference>
<dbReference type="InterPro" id="IPR003654">
    <property type="entry name" value="OAR_dom"/>
</dbReference>
<keyword evidence="3 6" id="KW-0238">DNA-binding</keyword>
<dbReference type="Gene3D" id="1.10.10.60">
    <property type="entry name" value="Homeodomain-like"/>
    <property type="match status" value="1"/>
</dbReference>
<reference evidence="11" key="1">
    <citation type="submission" date="2022-01" db="EMBL/GenBank/DDBJ databases">
        <authorList>
            <person name="King R."/>
        </authorList>
    </citation>
    <scope>NUCLEOTIDE SEQUENCE</scope>
</reference>
<accession>A0A9N9WMU6</accession>
<dbReference type="InterPro" id="IPR050649">
    <property type="entry name" value="Paired_Homeobox_TFs"/>
</dbReference>
<dbReference type="GO" id="GO:0000981">
    <property type="term" value="F:DNA-binding transcription factor activity, RNA polymerase II-specific"/>
    <property type="evidence" value="ECO:0007669"/>
    <property type="project" value="InterPro"/>
</dbReference>
<feature type="region of interest" description="Disordered" evidence="8">
    <location>
        <begin position="246"/>
        <end position="305"/>
    </location>
</feature>
<dbReference type="PROSITE" id="PS00027">
    <property type="entry name" value="HOMEOBOX_1"/>
    <property type="match status" value="1"/>
</dbReference>
<comment type="subcellular location">
    <subcellularLocation>
        <location evidence="1 6 7">Nucleus</location>
    </subcellularLocation>
</comment>
<dbReference type="InterPro" id="IPR001356">
    <property type="entry name" value="HD"/>
</dbReference>
<dbReference type="PRINTS" id="PR00031">
    <property type="entry name" value="HTHREPRESSR"/>
</dbReference>
<feature type="compositionally biased region" description="Polar residues" evidence="8">
    <location>
        <begin position="255"/>
        <end position="271"/>
    </location>
</feature>
<dbReference type="OrthoDB" id="6159439at2759"/>
<evidence type="ECO:0000313" key="12">
    <source>
        <dbReference type="Proteomes" id="UP001153620"/>
    </source>
</evidence>
<evidence type="ECO:0000256" key="1">
    <source>
        <dbReference type="ARBA" id="ARBA00004123"/>
    </source>
</evidence>
<dbReference type="AlphaFoldDB" id="A0A9N9WMU6"/>
<feature type="compositionally biased region" description="Low complexity" evidence="8">
    <location>
        <begin position="272"/>
        <end position="283"/>
    </location>
</feature>
<dbReference type="SMART" id="SM00389">
    <property type="entry name" value="HOX"/>
    <property type="match status" value="1"/>
</dbReference>
<feature type="compositionally biased region" description="Basic and acidic residues" evidence="8">
    <location>
        <begin position="1"/>
        <end position="20"/>
    </location>
</feature>
<feature type="domain" description="Homeobox" evidence="9">
    <location>
        <begin position="51"/>
        <end position="111"/>
    </location>
</feature>
<feature type="DNA-binding region" description="Homeobox" evidence="6">
    <location>
        <begin position="53"/>
        <end position="112"/>
    </location>
</feature>
<evidence type="ECO:0000313" key="11">
    <source>
        <dbReference type="EMBL" id="CAG9798909.1"/>
    </source>
</evidence>
<dbReference type="CDD" id="cd00086">
    <property type="entry name" value="homeodomain"/>
    <property type="match status" value="1"/>
</dbReference>
<evidence type="ECO:0000256" key="3">
    <source>
        <dbReference type="ARBA" id="ARBA00023125"/>
    </source>
</evidence>
<gene>
    <name evidence="11" type="ORF">CHIRRI_LOCUS1884</name>
</gene>